<dbReference type="Pfam" id="PF11716">
    <property type="entry name" value="MDMPI_N"/>
    <property type="match status" value="1"/>
</dbReference>
<accession>A0ABU1FR33</accession>
<dbReference type="PANTHER" id="PTHR40758">
    <property type="entry name" value="CONSERVED PROTEIN"/>
    <property type="match status" value="1"/>
</dbReference>
<proteinExistence type="predicted"/>
<keyword evidence="3" id="KW-0413">Isomerase</keyword>
<evidence type="ECO:0000259" key="2">
    <source>
        <dbReference type="Pfam" id="PF11716"/>
    </source>
</evidence>
<evidence type="ECO:0000313" key="3">
    <source>
        <dbReference type="EMBL" id="MDR5711104.1"/>
    </source>
</evidence>
<dbReference type="NCBIfam" id="TIGR03083">
    <property type="entry name" value="maleylpyruvate isomerase family mycothiol-dependent enzyme"/>
    <property type="match status" value="1"/>
</dbReference>
<name>A0ABU1FR33_9MICC</name>
<dbReference type="Proteomes" id="UP001260872">
    <property type="component" value="Unassembled WGS sequence"/>
</dbReference>
<feature type="domain" description="MDMPI C-terminal" evidence="1">
    <location>
        <begin position="109"/>
        <end position="190"/>
    </location>
</feature>
<dbReference type="InterPro" id="IPR010872">
    <property type="entry name" value="MDMPI_C-term_domain"/>
</dbReference>
<dbReference type="EMBL" id="JAVKGT010000005">
    <property type="protein sequence ID" value="MDR5711104.1"/>
    <property type="molecule type" value="Genomic_DNA"/>
</dbReference>
<dbReference type="InterPro" id="IPR017517">
    <property type="entry name" value="Maleyloyr_isom"/>
</dbReference>
<dbReference type="Pfam" id="PF07398">
    <property type="entry name" value="MDMPI_C"/>
    <property type="match status" value="1"/>
</dbReference>
<dbReference type="GO" id="GO:0016853">
    <property type="term" value="F:isomerase activity"/>
    <property type="evidence" value="ECO:0007669"/>
    <property type="project" value="UniProtKB-KW"/>
</dbReference>
<organism evidence="3 4">
    <name type="scientific">Nesterenkonia flava</name>
    <dbReference type="NCBI Taxonomy" id="469799"/>
    <lineage>
        <taxon>Bacteria</taxon>
        <taxon>Bacillati</taxon>
        <taxon>Actinomycetota</taxon>
        <taxon>Actinomycetes</taxon>
        <taxon>Micrococcales</taxon>
        <taxon>Micrococcaceae</taxon>
        <taxon>Nesterenkonia</taxon>
    </lineage>
</organism>
<gene>
    <name evidence="3" type="ORF">RH857_02980</name>
</gene>
<evidence type="ECO:0000259" key="1">
    <source>
        <dbReference type="Pfam" id="PF07398"/>
    </source>
</evidence>
<comment type="caution">
    <text evidence="3">The sequence shown here is derived from an EMBL/GenBank/DDBJ whole genome shotgun (WGS) entry which is preliminary data.</text>
</comment>
<reference evidence="4" key="1">
    <citation type="submission" date="2023-07" db="EMBL/GenBank/DDBJ databases">
        <title>Description of three actinobacteria isolated from air of manufacturing shop in a pharmaceutical factory.</title>
        <authorList>
            <person name="Zhang D.-F."/>
        </authorList>
    </citation>
    <scope>NUCLEOTIDE SEQUENCE [LARGE SCALE GENOMIC DNA]</scope>
    <source>
        <strain evidence="4">CCTCC AB 207010</strain>
    </source>
</reference>
<dbReference type="InterPro" id="IPR024344">
    <property type="entry name" value="MDMPI_metal-binding"/>
</dbReference>
<evidence type="ECO:0000313" key="4">
    <source>
        <dbReference type="Proteomes" id="UP001260872"/>
    </source>
</evidence>
<sequence length="199" mass="22183">MRSWTITELADHLGSVHVWAASKCTDQPPEPSQDVELITMAERYAVRADLLLSTLREVAPYRECTMLTGRGRVSFWHRRQAHETLIHLWDLRSALGKPEPDIDTAVWGDCIDEVVNVMYPRQVTQGRATVPDAQLQLQARDLGRSWQLGRPTPQAHSAEVIGTASALALMLWGRADQESVMVEGDASVLETFLAEALTP</sequence>
<protein>
    <submittedName>
        <fullName evidence="3">Maleylpyruvate isomerase family mycothiol-dependent enzyme</fullName>
    </submittedName>
</protein>
<dbReference type="RefSeq" id="WP_310536533.1">
    <property type="nucleotide sequence ID" value="NZ_BAAAOC010000024.1"/>
</dbReference>
<dbReference type="PANTHER" id="PTHR40758:SF1">
    <property type="entry name" value="CONSERVED PROTEIN"/>
    <property type="match status" value="1"/>
</dbReference>
<keyword evidence="4" id="KW-1185">Reference proteome</keyword>
<feature type="domain" description="Mycothiol-dependent maleylpyruvate isomerase metal-binding" evidence="2">
    <location>
        <begin position="3"/>
        <end position="92"/>
    </location>
</feature>